<dbReference type="InterPro" id="IPR055377">
    <property type="entry name" value="GH3_M"/>
</dbReference>
<gene>
    <name evidence="3" type="ORF">NBRC110019_00890</name>
</gene>
<protein>
    <recommendedName>
        <fullName evidence="5">GH3 auxin-responsive promoter</fullName>
    </recommendedName>
</protein>
<feature type="domain" description="GH3 C-terminal" evidence="2">
    <location>
        <begin position="395"/>
        <end position="507"/>
    </location>
</feature>
<dbReference type="Proteomes" id="UP001143545">
    <property type="component" value="Unassembled WGS sequence"/>
</dbReference>
<sequence length="522" mass="60844">MKIALLVNVKVAKKMPIPIFNSVASWFLKQRINQIELFIKYPHEVQNELLHQLLDTAKDTHYGSNYGFEGMNNYDIFKNNVPLTTYEEFEPYIERCRRKEHNIFWPNEIKWFAKSSGTTNAKSKFIPVSEESLQDCHYKSSKDLLCIYLNNNEDSELFLGKNLRLGGSKNIYEDNGTYFGDLSAILIENMPLWAEFSSTPSNKTSLMSEWEHKIEAIIEECIIENVTSLAGVPSWMLVLLNNVLEKTGKQHLLEIWENLEVYFHGGISFTPYADQYHKLIPKGDFRYYETYNASEGFFAIQDTNNSKELLLMLDYGIFYEFIPMNTFGTPNQITIPLEQVTLNTNYAIVITTNAGLWRYIIGDTVRFTSLSPYRIKITGRTKHYINTFGEELIIENTEEALKSVCKKLQCEIIDYTVAPVFMEGKNKGAHEWIIEFRTIPENIKEFTDHLDKRLMELNSDYEAKRYKNITLNQPKIHTAQPKLFYNWLKKHNKLGGQHKIPRLSNSRTYLEELLELNKITVL</sequence>
<dbReference type="InterPro" id="IPR004993">
    <property type="entry name" value="GH3"/>
</dbReference>
<dbReference type="GO" id="GO:0005737">
    <property type="term" value="C:cytoplasm"/>
    <property type="evidence" value="ECO:0007669"/>
    <property type="project" value="TreeGrafter"/>
</dbReference>
<feature type="domain" description="GH3 middle" evidence="1">
    <location>
        <begin position="311"/>
        <end position="380"/>
    </location>
</feature>
<accession>A0A9W6ET37</accession>
<dbReference type="EMBL" id="BRVP01000001">
    <property type="protein sequence ID" value="GLB51050.1"/>
    <property type="molecule type" value="Genomic_DNA"/>
</dbReference>
<evidence type="ECO:0008006" key="5">
    <source>
        <dbReference type="Google" id="ProtNLM"/>
    </source>
</evidence>
<keyword evidence="4" id="KW-1185">Reference proteome</keyword>
<proteinExistence type="predicted"/>
<dbReference type="InterPro" id="IPR055378">
    <property type="entry name" value="GH3_C"/>
</dbReference>
<dbReference type="Pfam" id="PF23571">
    <property type="entry name" value="GH3_M"/>
    <property type="match status" value="1"/>
</dbReference>
<name>A0A9W6ET37_9FLAO</name>
<organism evidence="3 4">
    <name type="scientific">Neptunitalea chrysea</name>
    <dbReference type="NCBI Taxonomy" id="1647581"/>
    <lineage>
        <taxon>Bacteria</taxon>
        <taxon>Pseudomonadati</taxon>
        <taxon>Bacteroidota</taxon>
        <taxon>Flavobacteriia</taxon>
        <taxon>Flavobacteriales</taxon>
        <taxon>Flavobacteriaceae</taxon>
        <taxon>Neptunitalea</taxon>
    </lineage>
</organism>
<dbReference type="AlphaFoldDB" id="A0A9W6ET37"/>
<evidence type="ECO:0000259" key="2">
    <source>
        <dbReference type="Pfam" id="PF23572"/>
    </source>
</evidence>
<comment type="caution">
    <text evidence="3">The sequence shown here is derived from an EMBL/GenBank/DDBJ whole genome shotgun (WGS) entry which is preliminary data.</text>
</comment>
<dbReference type="Pfam" id="PF23572">
    <property type="entry name" value="GH3_C"/>
    <property type="match status" value="1"/>
</dbReference>
<dbReference type="PANTHER" id="PTHR31901:SF9">
    <property type="entry name" value="GH3 DOMAIN-CONTAINING PROTEIN"/>
    <property type="match status" value="1"/>
</dbReference>
<evidence type="ECO:0000259" key="1">
    <source>
        <dbReference type="Pfam" id="PF23571"/>
    </source>
</evidence>
<reference evidence="3" key="1">
    <citation type="submission" date="2022-07" db="EMBL/GenBank/DDBJ databases">
        <title>Taxonomy of Novel Oxalotrophic and Methylotrophic Bacteria.</title>
        <authorList>
            <person name="Sahin N."/>
            <person name="Tani A."/>
        </authorList>
    </citation>
    <scope>NUCLEOTIDE SEQUENCE</scope>
    <source>
        <strain evidence="3">AM327</strain>
    </source>
</reference>
<dbReference type="Pfam" id="PF03321">
    <property type="entry name" value="GH3"/>
    <property type="match status" value="1"/>
</dbReference>
<evidence type="ECO:0000313" key="3">
    <source>
        <dbReference type="EMBL" id="GLB51050.1"/>
    </source>
</evidence>
<dbReference type="PANTHER" id="PTHR31901">
    <property type="entry name" value="GH3 DOMAIN-CONTAINING PROTEIN"/>
    <property type="match status" value="1"/>
</dbReference>
<evidence type="ECO:0000313" key="4">
    <source>
        <dbReference type="Proteomes" id="UP001143545"/>
    </source>
</evidence>
<dbReference type="GO" id="GO:0016881">
    <property type="term" value="F:acid-amino acid ligase activity"/>
    <property type="evidence" value="ECO:0007669"/>
    <property type="project" value="TreeGrafter"/>
</dbReference>